<gene>
    <name evidence="1" type="ORF">Aiant_47910</name>
</gene>
<proteinExistence type="predicted"/>
<dbReference type="RefSeq" id="WP_189329057.1">
    <property type="nucleotide sequence ID" value="NZ_AP023356.1"/>
</dbReference>
<reference evidence="1 2" key="1">
    <citation type="submission" date="2020-08" db="EMBL/GenBank/DDBJ databases">
        <title>Whole genome shotgun sequence of Actinoplanes ianthinogenes NBRC 13996.</title>
        <authorList>
            <person name="Komaki H."/>
            <person name="Tamura T."/>
        </authorList>
    </citation>
    <scope>NUCLEOTIDE SEQUENCE [LARGE SCALE GENOMIC DNA]</scope>
    <source>
        <strain evidence="1 2">NBRC 13996</strain>
    </source>
</reference>
<sequence length="61" mass="6290">MGEKLMRGKMIHRRVWLCLLGGALAAVMVAAGVGAAEIAPTVDRVTAGGNVALWTADLGWG</sequence>
<name>A0ABM7LXS2_9ACTN</name>
<accession>A0ABM7LXS2</accession>
<evidence type="ECO:0000313" key="2">
    <source>
        <dbReference type="Proteomes" id="UP000676967"/>
    </source>
</evidence>
<evidence type="ECO:0000313" key="1">
    <source>
        <dbReference type="EMBL" id="BCJ44134.1"/>
    </source>
</evidence>
<keyword evidence="2" id="KW-1185">Reference proteome</keyword>
<protein>
    <submittedName>
        <fullName evidence="1">Uncharacterized protein</fullName>
    </submittedName>
</protein>
<dbReference type="EMBL" id="AP023356">
    <property type="protein sequence ID" value="BCJ44134.1"/>
    <property type="molecule type" value="Genomic_DNA"/>
</dbReference>
<dbReference type="Proteomes" id="UP000676967">
    <property type="component" value="Chromosome"/>
</dbReference>
<organism evidence="1 2">
    <name type="scientific">Actinoplanes ianthinogenes</name>
    <dbReference type="NCBI Taxonomy" id="122358"/>
    <lineage>
        <taxon>Bacteria</taxon>
        <taxon>Bacillati</taxon>
        <taxon>Actinomycetota</taxon>
        <taxon>Actinomycetes</taxon>
        <taxon>Micromonosporales</taxon>
        <taxon>Micromonosporaceae</taxon>
        <taxon>Actinoplanes</taxon>
    </lineage>
</organism>